<feature type="region of interest" description="Disordered" evidence="7">
    <location>
        <begin position="2197"/>
        <end position="2297"/>
    </location>
</feature>
<keyword evidence="8" id="KW-0472">Membrane</keyword>
<dbReference type="Gene3D" id="1.10.287.1490">
    <property type="match status" value="1"/>
</dbReference>
<feature type="coiled-coil region" evidence="6">
    <location>
        <begin position="1132"/>
        <end position="1526"/>
    </location>
</feature>
<feature type="compositionally biased region" description="Polar residues" evidence="7">
    <location>
        <begin position="198"/>
        <end position="212"/>
    </location>
</feature>
<dbReference type="EMBL" id="LSRL02000443">
    <property type="protein sequence ID" value="TDG40984.1"/>
    <property type="molecule type" value="Genomic_DNA"/>
</dbReference>
<evidence type="ECO:0000256" key="6">
    <source>
        <dbReference type="SAM" id="Coils"/>
    </source>
</evidence>
<dbReference type="STRING" id="7232.A0A484AX51"/>
<keyword evidence="3" id="KW-0067">ATP-binding</keyword>
<dbReference type="OMA" id="QIEKNHD"/>
<feature type="coiled-coil region" evidence="6">
    <location>
        <begin position="447"/>
        <end position="474"/>
    </location>
</feature>
<accession>A0A484AX51</accession>
<keyword evidence="4 6" id="KW-0175">Coiled coil</keyword>
<feature type="compositionally biased region" description="Basic and acidic residues" evidence="7">
    <location>
        <begin position="2257"/>
        <end position="2273"/>
    </location>
</feature>
<keyword evidence="8" id="KW-1133">Transmembrane helix</keyword>
<feature type="coiled-coil region" evidence="6">
    <location>
        <begin position="260"/>
        <end position="386"/>
    </location>
</feature>
<feature type="compositionally biased region" description="Basic residues" evidence="7">
    <location>
        <begin position="2217"/>
        <end position="2228"/>
    </location>
</feature>
<feature type="compositionally biased region" description="Basic residues" evidence="7">
    <location>
        <begin position="2033"/>
        <end position="2044"/>
    </location>
</feature>
<dbReference type="SUPFAM" id="SSF57997">
    <property type="entry name" value="Tropomyosin"/>
    <property type="match status" value="1"/>
</dbReference>
<keyword evidence="2" id="KW-0547">Nucleotide-binding</keyword>
<evidence type="ECO:0000256" key="3">
    <source>
        <dbReference type="ARBA" id="ARBA00022840"/>
    </source>
</evidence>
<organism evidence="9 10">
    <name type="scientific">Drosophila navojoa</name>
    <name type="common">Fruit fly</name>
    <dbReference type="NCBI Taxonomy" id="7232"/>
    <lineage>
        <taxon>Eukaryota</taxon>
        <taxon>Metazoa</taxon>
        <taxon>Ecdysozoa</taxon>
        <taxon>Arthropoda</taxon>
        <taxon>Hexapoda</taxon>
        <taxon>Insecta</taxon>
        <taxon>Pterygota</taxon>
        <taxon>Neoptera</taxon>
        <taxon>Endopterygota</taxon>
        <taxon>Diptera</taxon>
        <taxon>Brachycera</taxon>
        <taxon>Muscomorpha</taxon>
        <taxon>Ephydroidea</taxon>
        <taxon>Drosophilidae</taxon>
        <taxon>Drosophila</taxon>
    </lineage>
</organism>
<dbReference type="OrthoDB" id="2436455at2759"/>
<dbReference type="PANTHER" id="PTHR37739:SF16">
    <property type="entry name" value="KINESIN-LIKE PROTEIN"/>
    <property type="match status" value="1"/>
</dbReference>
<evidence type="ECO:0000256" key="8">
    <source>
        <dbReference type="SAM" id="Phobius"/>
    </source>
</evidence>
<evidence type="ECO:0000256" key="2">
    <source>
        <dbReference type="ARBA" id="ARBA00022741"/>
    </source>
</evidence>
<feature type="compositionally biased region" description="Basic and acidic residues" evidence="7">
    <location>
        <begin position="187"/>
        <end position="197"/>
    </location>
</feature>
<feature type="region of interest" description="Disordered" evidence="7">
    <location>
        <begin position="2023"/>
        <end position="2079"/>
    </location>
</feature>
<keyword evidence="8" id="KW-0812">Transmembrane</keyword>
<keyword evidence="1" id="KW-0493">Microtubule</keyword>
<feature type="compositionally biased region" description="Acidic residues" evidence="7">
    <location>
        <begin position="2274"/>
        <end position="2293"/>
    </location>
</feature>
<sequence>MELRMWKALLLQWVQKCNFLTNVICLEDSEIEEFFKQYTQYVQVGQSSGRSASSPKSPSPFSPGELQTFLKDVYPHFKPLLERNGRIMTNDYAYVYTLLMHYACVQCPSEYFHNICRTLPDLTQQYIAAFFTQAMINPDMNRSHLRETIAGITEIVESADSSPTQPQLRGLTFLTVGATFDNNGDPKASELDGKDSASIDNDSTVGTNFATPNPVQRELSSLLDVSLNYAPSTPKTVLLEQRTREVLGLRAQLETERYEKTVLEDQILENEQLINSLSKENTVKKQQLAKLEASLEYDSEERTYIHNIVPDEIENLKRQLLKEINKKEAFLAQSRDEVQVLRDNYNILAERHKSCEEQLYDCLDKVENLELRLAAATQSLTTKDAEISILLRDKLEVERCLQEARTELHNGREVLNASSDLLDTSQSTASMNTTPETLASSVIDKQLREKELENDDLRDQLDAIAREKKSILHELLMIVQPYQPEISLSPDYSQILGLVERSFEDMADRYKREQKLVKELQAEINESRSQNKLDEEGTANKVEEALKPSQFAPPVDVVQCDIAVQTIKEESRLTPSGEVAQCDIAVQTIKEESQLTPPVDVEQCDIAVQTIPEPSKEQLHIKDAKITKIGSELIKICGINRMLLQNRFITENQDPSVRTQELQDLEMRILSKAEIIADQEKQIFINQKHINDYQQQLNETNGQLQAADLKLKGIQQQLDEYQQKLKDTKEALNHVQEEKIAAEQKVGQKLVGHASDYQQQIDSYQQQLIEYQQKLNETQKQLNNSQQELKETEKQLNGSKEQLQATNQQLNGTLKQLSSYQHQLTDYQKRLAGTQKLLDDHESIQHPIDSEQVVNEAQQELSNKQKQLQSFIQTICARFNLEAASENGLEEVEKTLIDWVEQMENQLKQKESEILQQSEDLADVSTLTDCILDSMNPYLRPAIEDVNTEALPLKLKFLHNQLKQLVMNYERANEKCKALERKVEQSVEVRRQEQQTMERQHNDVILRLTGKLGQLEMQCDKVSKELTLKKLECENIGEELRIQKDLNLAHRNDVSKTNGDSKDSVEHKFQIDRNINIKTEEATVQNGNHIETESVELAAIKEGLTAANQMQVKLEQELREKTSIIQMGESTIQRLQKEIMAKTKQFGEQKDELERKLAEQTKLFQTSESTIETLQKELMEKSQQFEKSKSELEQELREKTKLIEMGESTIEALQKEIMVKSQQFEKSRNELELELAEKSKIVQMGESTIETLQKEIMKKSQQFEKSRNELELELMEKTRQIEMGKSTIETLQKEIMKKSQQFEKSRNELDLELAEKSKIVQIGEATIETLQKEIKEKTELFEKSRSELERVLAEKTEVLQLNESTIQALQKELVAKSENLEKINSELQRELAEKTRLLHMGEATIKTLQKEIMAKSVQLEKTKGELEESEQKLKSAQQKLELALQKVLEKDLVATEVHDLEDLLKSEQHKNLSLEQEKIQQIEQKRIIEKQLADVQCLICKREDELEKTKTQLEASTKRLEKISIKLGEQQAILSKTQREMAQSKARQTEQAELIIALQNEKESLQMELRKTKERASRSEEKQATLEQLRIEAESERDAHRDQLLRFERESKKAHCIIRDLEHQAKATENEKVKLVHEIGGLNSEIVQQKKQLSELKDQLQQSKDAMRDLIIANENNAAASAEQLDQDRSSLQQLKSELSTARQELEAVKQQHESLTSELKDKLTELEAERSKSKECELIFKRKQSVLSKELEKCNAELAETRSAHDELIKATEMQTMERFNELQETQLQLKQQRDTLIQRDLDCQILQAKYRETKEEMSRCEQRLKDHRLEMEGKLEKMKSKMRTLYTAEVSRIKEKQEREAANHKAELEKLNAQVAKYEEHTRKLSDQIMRLNEKLLEEQKKHAIVSTQLRHLQEAEQPAMSSLPAVEDWQPFKRPSAPSANLGSNLAMEDEEGEVFNNTYLTDLKLGTVPNMTAEELQYRNSLQPPHLKSAYAAQYDLGAQEDDIKDGPHSLDDSMSALLSTTDGNGVGMRKKSMGTHYKRPGPPTPSKNGGRLSFGGSEPPREILRETCDNNGTAKTPARFKIFASRFSIGNGGGGGGGQCLPRDERRRHRKESLLKGIMHRRTLQTAFCTSTPRSSRSFYDQRQQLIVHGDGPPDGQQPLKQEQEVTPHLNDALPLASSNDQNGRPSICRRRLITTSSSSSLTSATQSVSSGRRRKSISRKSIHLYGNRGRSRARLSSTAQMSHKRMQQRSKIKDQRIGCFDRGRQLLDTDDDPTAEPEEVEDEEEDSKESLKLANGTYALPKPNENNNYCVLNRNNGPLMAMGATVLLDKKSWNCLDIKAESELEHSSDSEAATFSVDRAAVNNSHSHWDDEEQPALLKALVAKYECDRDSNLAALQQFEEDHVCAWLSDGASTSIAAVNNLSYDIHFEELCRQTASTAPFELQPLQYSYELVETVPQRQAHSASNATENTSNASCNTNCSSLQSWTTYSLSHIRTHRLPHINVTTMNRLSESRHLPHRRRGNILLNLWQRRRHRIGLIKSLSLGIVLFLFLMPFCSYLTATAAVGLMLLLL</sequence>
<protein>
    <submittedName>
        <fullName evidence="9">Uncharacterized protein</fullName>
    </submittedName>
</protein>
<evidence type="ECO:0000313" key="9">
    <source>
        <dbReference type="EMBL" id="TDG40984.1"/>
    </source>
</evidence>
<feature type="region of interest" description="Disordered" evidence="7">
    <location>
        <begin position="184"/>
        <end position="212"/>
    </location>
</feature>
<reference evidence="9 10" key="1">
    <citation type="journal article" date="2019" name="J. Hered.">
        <title>An Improved Genome Assembly for Drosophila navojoa, the Basal Species in the mojavensis Cluster.</title>
        <authorList>
            <person name="Vanderlinde T."/>
            <person name="Dupim E.G."/>
            <person name="Nazario-Yepiz N.O."/>
            <person name="Carvalho A.B."/>
        </authorList>
    </citation>
    <scope>NUCLEOTIDE SEQUENCE [LARGE SCALE GENOMIC DNA]</scope>
    <source>
        <strain evidence="9">Navoj_Jal97</strain>
        <tissue evidence="9">Whole organism</tissue>
    </source>
</reference>
<gene>
    <name evidence="9" type="ORF">AWZ03_012595</name>
</gene>
<feature type="coiled-coil region" evidence="6">
    <location>
        <begin position="1555"/>
        <end position="1904"/>
    </location>
</feature>
<feature type="coiled-coil region" evidence="6">
    <location>
        <begin position="854"/>
        <end position="920"/>
    </location>
</feature>
<feature type="coiled-coil region" evidence="6">
    <location>
        <begin position="690"/>
        <end position="820"/>
    </location>
</feature>
<dbReference type="PANTHER" id="PTHR37739">
    <property type="entry name" value="KINESIN-LIKE PROTEIN KIN-12D"/>
    <property type="match status" value="1"/>
</dbReference>
<keyword evidence="10" id="KW-1185">Reference proteome</keyword>
<feature type="transmembrane region" description="Helical" evidence="8">
    <location>
        <begin position="2548"/>
        <end position="2577"/>
    </location>
</feature>
<name>A0A484AX51_DRONA</name>
<evidence type="ECO:0000313" key="10">
    <source>
        <dbReference type="Proteomes" id="UP000295192"/>
    </source>
</evidence>
<comment type="caution">
    <text evidence="9">The sequence shown here is derived from an EMBL/GenBank/DDBJ whole genome shotgun (WGS) entry which is preliminary data.</text>
</comment>
<feature type="compositionally biased region" description="Low complexity" evidence="7">
    <location>
        <begin position="2200"/>
        <end position="2216"/>
    </location>
</feature>
<dbReference type="GO" id="GO:0005524">
    <property type="term" value="F:ATP binding"/>
    <property type="evidence" value="ECO:0007669"/>
    <property type="project" value="UniProtKB-KW"/>
</dbReference>
<evidence type="ECO:0000256" key="7">
    <source>
        <dbReference type="SAM" id="MobiDB-lite"/>
    </source>
</evidence>
<feature type="region of interest" description="Disordered" evidence="7">
    <location>
        <begin position="2152"/>
        <end position="2171"/>
    </location>
</feature>
<evidence type="ECO:0000256" key="1">
    <source>
        <dbReference type="ARBA" id="ARBA00022701"/>
    </source>
</evidence>
<keyword evidence="5" id="KW-0505">Motor protein</keyword>
<evidence type="ECO:0000256" key="5">
    <source>
        <dbReference type="ARBA" id="ARBA00023175"/>
    </source>
</evidence>
<feature type="compositionally biased region" description="Basic and acidic residues" evidence="7">
    <location>
        <begin position="2064"/>
        <end position="2073"/>
    </location>
</feature>
<dbReference type="GO" id="GO:0005874">
    <property type="term" value="C:microtubule"/>
    <property type="evidence" value="ECO:0007669"/>
    <property type="project" value="UniProtKB-KW"/>
</dbReference>
<proteinExistence type="predicted"/>
<dbReference type="Proteomes" id="UP000295192">
    <property type="component" value="Unassembled WGS sequence"/>
</dbReference>
<feature type="coiled-coil region" evidence="6">
    <location>
        <begin position="955"/>
        <end position="996"/>
    </location>
</feature>
<feature type="coiled-coil region" evidence="6">
    <location>
        <begin position="503"/>
        <end position="530"/>
    </location>
</feature>
<evidence type="ECO:0000256" key="4">
    <source>
        <dbReference type="ARBA" id="ARBA00023054"/>
    </source>
</evidence>
<dbReference type="InterPro" id="IPR044986">
    <property type="entry name" value="KIF15/KIN-12"/>
</dbReference>